<dbReference type="Pfam" id="PF12705">
    <property type="entry name" value="PDDEXK_1"/>
    <property type="match status" value="1"/>
</dbReference>
<evidence type="ECO:0000256" key="10">
    <source>
        <dbReference type="ARBA" id="ARBA00023235"/>
    </source>
</evidence>
<evidence type="ECO:0000259" key="19">
    <source>
        <dbReference type="PROSITE" id="PS51217"/>
    </source>
</evidence>
<keyword evidence="16" id="KW-0175">Coiled coil</keyword>
<dbReference type="Gene3D" id="3.40.50.300">
    <property type="entry name" value="P-loop containing nucleotide triphosphate hydrolases"/>
    <property type="match status" value="4"/>
</dbReference>
<sequence length="1173" mass="130692">MTDNLSQFITDPNIIQRRASNPGHSVWVSASAGSGKTKVLTDRVLSLLLTGTRPERILCITFTKAAAAEMSNRINRLLGVWATEDEDKLVADLTQLLGREPDKATVVLARQLFARVLDTPGGLKIQTVHSFCQSLLGRFPLEAGVPPNFQVLDDRSALEMMARARDLVLRRARTDQALGNALFQVTRRAAEDRFGELMQILTTERGRIRRLINATGSINAAAARLFARIGAAPDLEEGDVIRQACEEGAFDRDGLRASCEALIASSGSRDQARGDLIASWLETDLAGRIASFEDYRLAFLKKTDLEPVKDLMVKKLREDRPDLLDVLEKEQQRQERVLEKIKRQITAGASAGLLRLGAAILEAYEAEKDSRDTLDFDDLILKSRDLLTGGSDAVAWVLFKLDGGLDHILIDEAQDTNPEQWQVVGALAEEFFTGDGAHDDDETGARTVFAVGDVKQSIYSFQRADPAEFHHMRLHFEERVKQAMQVWDMVPMDVSFRSTPAVLRAVDLVFAADFAKDGLVERTETVRHQAWRQGQAGRVEVWPLIEAEKAADPDPWTLPLESEVERIPKQRLANLLAAQIANWIGREPLPAQGRAMRAGDIMILVRQRSAFVDMLVRALKNRQVPVAGADRMILSEQIAVMDLVVLAKFLLMPGDDLSLATVLKSPLVGLTDDDLFTLAYNRQESLWQRLNGARGDDPRFEAACQWLRSLRRRMDRMRPFELIGGLLAAPCPALDRQETRTLTGREAMIARLGVEAEDPLEEFLSMTLNYEQGNTPSLEGFLHWFAAGEAQIKRDLEAAGRDEVRIMTVHGAKGLQAPVVILPDSTSKPEPGRGAQLYWLKEDALKAELPLWVANTMTMEREGRNARLMASLKQDQEYRRLLYVALTRAEDRLIVCGAAGARKPRDDCWYNLVREGLSTEGQAVDFDNRTLDPDGWAGEMLILENAQEQPVTREETVATTPTAVASLPDWVRGKPSAEPVPPRPLAPSAPEEEDPPARSPLGQQSTGRYRRGILVHRLLQTLPDLPPEQREEAARRFLALPGHGLDAPQADEIGREVTRVLTHPQLAPAFGPGSRAEVPIVGMVKKDLFSPQVISGQVDRLLVTDDQVIILDFKTLRPSPMDPDKVPKAYMKQMAAYRDVLRQLYPDRPVRCALIWTEGPKLMFLDDVHLDRA</sequence>
<dbReference type="InterPro" id="IPR014151">
    <property type="entry name" value="DNA_helicase_AddA"/>
</dbReference>
<dbReference type="RefSeq" id="WP_115936295.1">
    <property type="nucleotide sequence ID" value="NZ_QRDW01000003.1"/>
</dbReference>
<dbReference type="GO" id="GO:0004527">
    <property type="term" value="F:exonuclease activity"/>
    <property type="evidence" value="ECO:0007669"/>
    <property type="project" value="UniProtKB-KW"/>
</dbReference>
<comment type="caution">
    <text evidence="20">The sequence shown here is derived from an EMBL/GenBank/DDBJ whole genome shotgun (WGS) entry which is preliminary data.</text>
</comment>
<proteinExistence type="predicted"/>
<keyword evidence="9" id="KW-0234">DNA repair</keyword>
<evidence type="ECO:0000256" key="5">
    <source>
        <dbReference type="ARBA" id="ARBA00022806"/>
    </source>
</evidence>
<comment type="catalytic activity">
    <reaction evidence="14">
        <text>ATP + H2O = ADP + phosphate + H(+)</text>
        <dbReference type="Rhea" id="RHEA:13065"/>
        <dbReference type="ChEBI" id="CHEBI:15377"/>
        <dbReference type="ChEBI" id="CHEBI:15378"/>
        <dbReference type="ChEBI" id="CHEBI:30616"/>
        <dbReference type="ChEBI" id="CHEBI:43474"/>
        <dbReference type="ChEBI" id="CHEBI:456216"/>
        <dbReference type="EC" id="5.6.2.4"/>
    </reaction>
</comment>
<evidence type="ECO:0000256" key="8">
    <source>
        <dbReference type="ARBA" id="ARBA00023125"/>
    </source>
</evidence>
<reference evidence="20 21" key="1">
    <citation type="submission" date="2018-07" db="EMBL/GenBank/DDBJ databases">
        <title>Genomic Encyclopedia of Type Strains, Phase III (KMG-III): the genomes of soil and plant-associated and newly described type strains.</title>
        <authorList>
            <person name="Whitman W."/>
        </authorList>
    </citation>
    <scope>NUCLEOTIDE SEQUENCE [LARGE SCALE GENOMIC DNA]</scope>
    <source>
        <strain evidence="20 21">CECT 8488</strain>
    </source>
</reference>
<name>A0A3D9HPK4_9PROT</name>
<dbReference type="Proteomes" id="UP000256845">
    <property type="component" value="Unassembled WGS sequence"/>
</dbReference>
<evidence type="ECO:0000256" key="16">
    <source>
        <dbReference type="SAM" id="Coils"/>
    </source>
</evidence>
<dbReference type="AlphaFoldDB" id="A0A3D9HPK4"/>
<keyword evidence="5 15" id="KW-0347">Helicase</keyword>
<dbReference type="GO" id="GO:0003677">
    <property type="term" value="F:DNA binding"/>
    <property type="evidence" value="ECO:0007669"/>
    <property type="project" value="UniProtKB-KW"/>
</dbReference>
<dbReference type="GO" id="GO:0005524">
    <property type="term" value="F:ATP binding"/>
    <property type="evidence" value="ECO:0007669"/>
    <property type="project" value="UniProtKB-UniRule"/>
</dbReference>
<protein>
    <recommendedName>
        <fullName evidence="12">DNA 3'-5' helicase</fullName>
        <ecNumber evidence="12">5.6.2.4</ecNumber>
    </recommendedName>
    <alternativeName>
        <fullName evidence="13">DNA 3'-5' helicase II</fullName>
    </alternativeName>
</protein>
<gene>
    <name evidence="20" type="ORF">DFP90_103202</name>
</gene>
<dbReference type="PROSITE" id="PS51198">
    <property type="entry name" value="UVRD_HELICASE_ATP_BIND"/>
    <property type="match status" value="1"/>
</dbReference>
<dbReference type="PANTHER" id="PTHR11070">
    <property type="entry name" value="UVRD / RECB / PCRA DNA HELICASE FAMILY MEMBER"/>
    <property type="match status" value="1"/>
</dbReference>
<evidence type="ECO:0000256" key="7">
    <source>
        <dbReference type="ARBA" id="ARBA00022840"/>
    </source>
</evidence>
<accession>A0A3D9HPK4</accession>
<keyword evidence="7 15" id="KW-0067">ATP-binding</keyword>
<dbReference type="PANTHER" id="PTHR11070:SF2">
    <property type="entry name" value="ATP-DEPENDENT DNA HELICASE SRS2"/>
    <property type="match status" value="1"/>
</dbReference>
<keyword evidence="8" id="KW-0238">DNA-binding</keyword>
<evidence type="ECO:0000256" key="14">
    <source>
        <dbReference type="ARBA" id="ARBA00048988"/>
    </source>
</evidence>
<feature type="domain" description="UvrD-like helicase C-terminal" evidence="19">
    <location>
        <begin position="524"/>
        <end position="814"/>
    </location>
</feature>
<dbReference type="InterPro" id="IPR011335">
    <property type="entry name" value="Restrct_endonuc-II-like"/>
</dbReference>
<dbReference type="InterPro" id="IPR027417">
    <property type="entry name" value="P-loop_NTPase"/>
</dbReference>
<comment type="catalytic activity">
    <reaction evidence="11">
        <text>Couples ATP hydrolysis with the unwinding of duplex DNA by translocating in the 3'-5' direction.</text>
        <dbReference type="EC" id="5.6.2.4"/>
    </reaction>
</comment>
<evidence type="ECO:0000313" key="21">
    <source>
        <dbReference type="Proteomes" id="UP000256845"/>
    </source>
</evidence>
<evidence type="ECO:0000256" key="13">
    <source>
        <dbReference type="ARBA" id="ARBA00034923"/>
    </source>
</evidence>
<evidence type="ECO:0000256" key="6">
    <source>
        <dbReference type="ARBA" id="ARBA00022839"/>
    </source>
</evidence>
<dbReference type="GO" id="GO:0043138">
    <property type="term" value="F:3'-5' DNA helicase activity"/>
    <property type="evidence" value="ECO:0007669"/>
    <property type="project" value="UniProtKB-EC"/>
</dbReference>
<evidence type="ECO:0000256" key="12">
    <source>
        <dbReference type="ARBA" id="ARBA00034808"/>
    </source>
</evidence>
<dbReference type="GO" id="GO:0000725">
    <property type="term" value="P:recombinational repair"/>
    <property type="evidence" value="ECO:0007669"/>
    <property type="project" value="TreeGrafter"/>
</dbReference>
<keyword evidence="21" id="KW-1185">Reference proteome</keyword>
<dbReference type="InterPro" id="IPR014016">
    <property type="entry name" value="UvrD-like_ATP-bd"/>
</dbReference>
<evidence type="ECO:0000256" key="4">
    <source>
        <dbReference type="ARBA" id="ARBA00022801"/>
    </source>
</evidence>
<organism evidence="20 21">
    <name type="scientific">Aestuariispira insulae</name>
    <dbReference type="NCBI Taxonomy" id="1461337"/>
    <lineage>
        <taxon>Bacteria</taxon>
        <taxon>Pseudomonadati</taxon>
        <taxon>Pseudomonadota</taxon>
        <taxon>Alphaproteobacteria</taxon>
        <taxon>Rhodospirillales</taxon>
        <taxon>Kiloniellaceae</taxon>
        <taxon>Aestuariispira</taxon>
    </lineage>
</organism>
<keyword evidence="4 15" id="KW-0378">Hydrolase</keyword>
<dbReference type="OrthoDB" id="9810135at2"/>
<evidence type="ECO:0000256" key="3">
    <source>
        <dbReference type="ARBA" id="ARBA00022763"/>
    </source>
</evidence>
<evidence type="ECO:0000259" key="18">
    <source>
        <dbReference type="PROSITE" id="PS51198"/>
    </source>
</evidence>
<feature type="binding site" evidence="15">
    <location>
        <begin position="30"/>
        <end position="37"/>
    </location>
    <ligand>
        <name>ATP</name>
        <dbReference type="ChEBI" id="CHEBI:30616"/>
    </ligand>
</feature>
<evidence type="ECO:0000256" key="17">
    <source>
        <dbReference type="SAM" id="MobiDB-lite"/>
    </source>
</evidence>
<keyword evidence="3" id="KW-0227">DNA damage</keyword>
<dbReference type="EC" id="5.6.2.4" evidence="12"/>
<evidence type="ECO:0000256" key="11">
    <source>
        <dbReference type="ARBA" id="ARBA00034617"/>
    </source>
</evidence>
<dbReference type="Pfam" id="PF00580">
    <property type="entry name" value="UvrD-helicase"/>
    <property type="match status" value="1"/>
</dbReference>
<evidence type="ECO:0000256" key="15">
    <source>
        <dbReference type="PROSITE-ProRule" id="PRU00560"/>
    </source>
</evidence>
<dbReference type="InterPro" id="IPR000212">
    <property type="entry name" value="DNA_helicase_UvrD/REP"/>
</dbReference>
<dbReference type="InterPro" id="IPR014017">
    <property type="entry name" value="DNA_helicase_UvrD-like_C"/>
</dbReference>
<feature type="domain" description="UvrD-like helicase ATP-binding" evidence="18">
    <location>
        <begin position="9"/>
        <end position="499"/>
    </location>
</feature>
<feature type="region of interest" description="Disordered" evidence="17">
    <location>
        <begin position="966"/>
        <end position="1006"/>
    </location>
</feature>
<keyword evidence="2 15" id="KW-0547">Nucleotide-binding</keyword>
<dbReference type="NCBIfam" id="TIGR02784">
    <property type="entry name" value="addA_alphas"/>
    <property type="match status" value="1"/>
</dbReference>
<dbReference type="SUPFAM" id="SSF52980">
    <property type="entry name" value="Restriction endonuclease-like"/>
    <property type="match status" value="1"/>
</dbReference>
<dbReference type="Gene3D" id="3.90.320.10">
    <property type="match status" value="1"/>
</dbReference>
<dbReference type="SUPFAM" id="SSF52540">
    <property type="entry name" value="P-loop containing nucleoside triphosphate hydrolases"/>
    <property type="match status" value="1"/>
</dbReference>
<evidence type="ECO:0000256" key="9">
    <source>
        <dbReference type="ARBA" id="ARBA00023204"/>
    </source>
</evidence>
<keyword evidence="6" id="KW-0269">Exonuclease</keyword>
<keyword evidence="10" id="KW-0413">Isomerase</keyword>
<dbReference type="GO" id="GO:0005829">
    <property type="term" value="C:cytosol"/>
    <property type="evidence" value="ECO:0007669"/>
    <property type="project" value="TreeGrafter"/>
</dbReference>
<dbReference type="Pfam" id="PF13361">
    <property type="entry name" value="UvrD_C"/>
    <property type="match status" value="1"/>
</dbReference>
<evidence type="ECO:0000313" key="20">
    <source>
        <dbReference type="EMBL" id="RED51402.1"/>
    </source>
</evidence>
<dbReference type="EMBL" id="QRDW01000003">
    <property type="protein sequence ID" value="RED51402.1"/>
    <property type="molecule type" value="Genomic_DNA"/>
</dbReference>
<evidence type="ECO:0000256" key="2">
    <source>
        <dbReference type="ARBA" id="ARBA00022741"/>
    </source>
</evidence>
<feature type="coiled-coil region" evidence="16">
    <location>
        <begin position="313"/>
        <end position="344"/>
    </location>
</feature>
<dbReference type="InterPro" id="IPR011604">
    <property type="entry name" value="PDDEXK-like_dom_sf"/>
</dbReference>
<evidence type="ECO:0000256" key="1">
    <source>
        <dbReference type="ARBA" id="ARBA00022722"/>
    </source>
</evidence>
<keyword evidence="1" id="KW-0540">Nuclease</keyword>
<dbReference type="InterPro" id="IPR038726">
    <property type="entry name" value="PDDEXK_AddAB-type"/>
</dbReference>
<dbReference type="GO" id="GO:0033202">
    <property type="term" value="C:DNA helicase complex"/>
    <property type="evidence" value="ECO:0007669"/>
    <property type="project" value="TreeGrafter"/>
</dbReference>
<feature type="compositionally biased region" description="Pro residues" evidence="17">
    <location>
        <begin position="978"/>
        <end position="987"/>
    </location>
</feature>
<dbReference type="PROSITE" id="PS51217">
    <property type="entry name" value="UVRD_HELICASE_CTER"/>
    <property type="match status" value="1"/>
</dbReference>